<accession>A0A4Y5P7U1</accession>
<evidence type="ECO:0000256" key="6">
    <source>
        <dbReference type="ARBA" id="ARBA00023078"/>
    </source>
</evidence>
<evidence type="ECO:0000256" key="2">
    <source>
        <dbReference type="ARBA" id="ARBA00022448"/>
    </source>
</evidence>
<dbReference type="GO" id="GO:0009512">
    <property type="term" value="C:cytochrome b6f complex"/>
    <property type="evidence" value="ECO:0007669"/>
    <property type="project" value="InterPro"/>
</dbReference>
<keyword evidence="7 10" id="KW-0472">Membrane</keyword>
<evidence type="ECO:0000256" key="10">
    <source>
        <dbReference type="HAMAP-Rule" id="MF_00433"/>
    </source>
</evidence>
<dbReference type="GeneID" id="40874201"/>
<dbReference type="GO" id="GO:0009535">
    <property type="term" value="C:chloroplast thylakoid membrane"/>
    <property type="evidence" value="ECO:0007669"/>
    <property type="project" value="UniProtKB-SubCell"/>
</dbReference>
<dbReference type="GO" id="GO:0015979">
    <property type="term" value="P:photosynthesis"/>
    <property type="evidence" value="ECO:0007669"/>
    <property type="project" value="UniProtKB-KW"/>
</dbReference>
<keyword evidence="6 10" id="KW-0793">Thylakoid</keyword>
<keyword evidence="11" id="KW-0934">Plastid</keyword>
<reference evidence="11" key="1">
    <citation type="submission" date="2018-03" db="EMBL/GenBank/DDBJ databases">
        <title>Exploring the plastid DNA sequence disparity of liverworts.</title>
        <authorList>
            <person name="Yu Y."/>
            <person name="Liu H."/>
            <person name="Yang J."/>
            <person name="Ma W."/>
            <person name="Pressel S."/>
            <person name="Wu Y."/>
            <person name="Schneider H."/>
        </authorList>
    </citation>
    <scope>NUCLEOTIDE SEQUENCE</scope>
</reference>
<keyword evidence="3 10" id="KW-0812">Transmembrane</keyword>
<comment type="function">
    <text evidence="8 10">Component of the cytochrome b6-f complex, which mediates electron transfer between photosystem II (PSII) and photosystem I (PSI), cyclic electron flow around PSI, and state transitions. PetL is important for photoautotrophic growth as well as for electron transfer efficiency and stability of the cytochrome b6-f complex.</text>
</comment>
<dbReference type="EMBL" id="MH064516">
    <property type="protein sequence ID" value="QCW59352.1"/>
    <property type="molecule type" value="Genomic_DNA"/>
</dbReference>
<dbReference type="HAMAP" id="MF_00433">
    <property type="entry name" value="Cytb6_f_PetL"/>
    <property type="match status" value="1"/>
</dbReference>
<evidence type="ECO:0000256" key="4">
    <source>
        <dbReference type="ARBA" id="ARBA00022982"/>
    </source>
</evidence>
<proteinExistence type="inferred from homology"/>
<protein>
    <recommendedName>
        <fullName evidence="10">Cytochrome b6-f complex subunit 6</fullName>
    </recommendedName>
    <alternativeName>
        <fullName evidence="10">Cytochrome b6-f complex subunit PetL</fullName>
    </alternativeName>
    <alternativeName>
        <fullName evidence="10">Cytochrome b6-f complex subunit VI</fullName>
    </alternativeName>
</protein>
<sequence>MLTVLSYFVILIGALVLALILFIGSSGVRLI</sequence>
<dbReference type="GO" id="GO:0009055">
    <property type="term" value="F:electron transfer activity"/>
    <property type="evidence" value="ECO:0007669"/>
    <property type="project" value="InterPro"/>
</dbReference>
<evidence type="ECO:0000313" key="11">
    <source>
        <dbReference type="EMBL" id="QCW59352.1"/>
    </source>
</evidence>
<dbReference type="RefSeq" id="YP_009668577.1">
    <property type="nucleotide sequence ID" value="NC_043789.1"/>
</dbReference>
<comment type="similarity">
    <text evidence="10">Belongs to the PetL family.</text>
</comment>
<evidence type="ECO:0000256" key="3">
    <source>
        <dbReference type="ARBA" id="ARBA00022692"/>
    </source>
</evidence>
<geneLocation type="chloroplast" evidence="11"/>
<evidence type="ECO:0000256" key="1">
    <source>
        <dbReference type="ARBA" id="ARBA00004167"/>
    </source>
</evidence>
<keyword evidence="11" id="KW-0150">Chloroplast</keyword>
<comment type="subunit">
    <text evidence="9 10">The 4 large subunits of the cytochrome b6-f complex are cytochrome b6, subunit IV (17 kDa polypeptide, PetD), cytochrome f and the Rieske protein, while the 4 small subunits are PetG, PetL, PetM and PetN. The complex functions as a dimer.</text>
</comment>
<keyword evidence="5 10" id="KW-1133">Transmembrane helix</keyword>
<dbReference type="InterPro" id="IPR007802">
    <property type="entry name" value="Cyt_b6/f_cplx_su6"/>
</dbReference>
<feature type="transmembrane region" description="Helical" evidence="10">
    <location>
        <begin position="6"/>
        <end position="28"/>
    </location>
</feature>
<evidence type="ECO:0000256" key="7">
    <source>
        <dbReference type="ARBA" id="ARBA00023136"/>
    </source>
</evidence>
<keyword evidence="10" id="KW-0602">Photosynthesis</keyword>
<evidence type="ECO:0000256" key="8">
    <source>
        <dbReference type="ARBA" id="ARBA00025197"/>
    </source>
</evidence>
<keyword evidence="4 10" id="KW-0249">Electron transport</keyword>
<comment type="subcellular location">
    <subcellularLocation>
        <location evidence="1">Membrane</location>
        <topology evidence="1">Single-pass membrane protein</topology>
    </subcellularLocation>
    <subcellularLocation>
        <location evidence="10">Plastid</location>
        <location evidence="10">Chloroplast thylakoid membrane</location>
        <topology evidence="10">Single-pass membrane protein</topology>
    </subcellularLocation>
</comment>
<name>A0A4Y5P7U1_9MARC</name>
<dbReference type="AlphaFoldDB" id="A0A4Y5P7U1"/>
<dbReference type="Pfam" id="PF05115">
    <property type="entry name" value="PetL"/>
    <property type="match status" value="1"/>
</dbReference>
<evidence type="ECO:0000256" key="5">
    <source>
        <dbReference type="ARBA" id="ARBA00022989"/>
    </source>
</evidence>
<keyword evidence="2 10" id="KW-0813">Transport</keyword>
<organism evidence="11">
    <name type="scientific">Haplomitrium blumei</name>
    <dbReference type="NCBI Taxonomy" id="258993"/>
    <lineage>
        <taxon>Eukaryota</taxon>
        <taxon>Viridiplantae</taxon>
        <taxon>Streptophyta</taxon>
        <taxon>Embryophyta</taxon>
        <taxon>Marchantiophyta</taxon>
        <taxon>Haplomitriopsida</taxon>
        <taxon>Haplomitriidae</taxon>
        <taxon>Calobryales</taxon>
        <taxon>Haplomitriaceae</taxon>
        <taxon>Haplomitrium</taxon>
    </lineage>
</organism>
<evidence type="ECO:0000256" key="9">
    <source>
        <dbReference type="ARBA" id="ARBA00025834"/>
    </source>
</evidence>
<gene>
    <name evidence="10 11" type="primary">petL</name>
</gene>